<name>F4LVF0_TEPAE</name>
<dbReference type="OrthoDB" id="5297084at2"/>
<evidence type="ECO:0000259" key="2">
    <source>
        <dbReference type="Pfam" id="PF05362"/>
    </source>
</evidence>
<feature type="domain" description="Lon proteolytic" evidence="2">
    <location>
        <begin position="512"/>
        <end position="669"/>
    </location>
</feature>
<dbReference type="Proteomes" id="UP000010802">
    <property type="component" value="Chromosome"/>
</dbReference>
<dbReference type="SUPFAM" id="SSF52540">
    <property type="entry name" value="P-loop containing nucleoside triphosphate hydrolases"/>
    <property type="match status" value="1"/>
</dbReference>
<dbReference type="HOGENOM" id="CLU_023021_1_1_9"/>
<dbReference type="Pfam" id="PF05362">
    <property type="entry name" value="Lon_C"/>
    <property type="match status" value="1"/>
</dbReference>
<keyword evidence="1" id="KW-0645">Protease</keyword>
<evidence type="ECO:0000256" key="1">
    <source>
        <dbReference type="ARBA" id="ARBA00022670"/>
    </source>
</evidence>
<dbReference type="InterPro" id="IPR046838">
    <property type="entry name" value="BrxL_N"/>
</dbReference>
<dbReference type="InterPro" id="IPR027417">
    <property type="entry name" value="P-loop_NTPase"/>
</dbReference>
<dbReference type="GO" id="GO:0006508">
    <property type="term" value="P:proteolysis"/>
    <property type="evidence" value="ECO:0007669"/>
    <property type="project" value="UniProtKB-KW"/>
</dbReference>
<dbReference type="GO" id="GO:0004176">
    <property type="term" value="F:ATP-dependent peptidase activity"/>
    <property type="evidence" value="ECO:0007669"/>
    <property type="project" value="InterPro"/>
</dbReference>
<dbReference type="EMBL" id="HF563609">
    <property type="protein sequence ID" value="CDI40426.1"/>
    <property type="molecule type" value="Genomic_DNA"/>
</dbReference>
<dbReference type="Pfam" id="PF20442">
    <property type="entry name" value="BrxL_N"/>
    <property type="match status" value="1"/>
</dbReference>
<keyword evidence="1" id="KW-0378">Hydrolase</keyword>
<keyword evidence="5" id="KW-1185">Reference proteome</keyword>
<dbReference type="InterPro" id="IPR020568">
    <property type="entry name" value="Ribosomal_Su5_D2-typ_SF"/>
</dbReference>
<gene>
    <name evidence="4" type="ordered locus">TEPIRE1_0586</name>
</gene>
<dbReference type="eggNOG" id="COG4930">
    <property type="taxonomic scope" value="Bacteria"/>
</dbReference>
<dbReference type="RefSeq" id="WP_013777648.1">
    <property type="nucleotide sequence ID" value="NC_015519.1"/>
</dbReference>
<organism evidence="4 5">
    <name type="scientific">Tepidanaerobacter acetatoxydans (strain DSM 21804 / JCM 16047 / Re1)</name>
    <dbReference type="NCBI Taxonomy" id="1209989"/>
    <lineage>
        <taxon>Bacteria</taxon>
        <taxon>Bacillati</taxon>
        <taxon>Bacillota</taxon>
        <taxon>Clostridia</taxon>
        <taxon>Thermosediminibacterales</taxon>
        <taxon>Tepidanaerobacteraceae</taxon>
        <taxon>Tepidanaerobacter</taxon>
    </lineage>
</organism>
<dbReference type="KEGG" id="tep:TepRe1_0535"/>
<dbReference type="AlphaFoldDB" id="F4LVF0"/>
<dbReference type="NCBIfam" id="TIGR02653">
    <property type="entry name" value="Lon_rel_chp"/>
    <property type="match status" value="1"/>
</dbReference>
<dbReference type="Gene3D" id="3.30.230.10">
    <property type="match status" value="1"/>
</dbReference>
<dbReference type="GO" id="GO:0030163">
    <property type="term" value="P:protein catabolic process"/>
    <property type="evidence" value="ECO:0007669"/>
    <property type="project" value="InterPro"/>
</dbReference>
<reference evidence="5" key="1">
    <citation type="journal article" date="2013" name="Genome Announc.">
        <title>First genome sequence of a syntrophic acetate-oxidizing bacterium, Tepidanaerobacter acetatoxydans strain Re1.</title>
        <authorList>
            <person name="Manzoor S."/>
            <person name="Bongcam-Rudloff E."/>
            <person name="Schnurer A."/>
            <person name="Muller B."/>
        </authorList>
    </citation>
    <scope>NUCLEOTIDE SEQUENCE [LARGE SCALE GENOMIC DNA]</scope>
    <source>
        <strain evidence="5">Re1</strain>
    </source>
</reference>
<accession>F4LVF0</accession>
<protein>
    <submittedName>
        <fullName evidence="4">Uncharacterized protein</fullName>
    </submittedName>
</protein>
<dbReference type="InterPro" id="IPR008269">
    <property type="entry name" value="Lon_proteolytic"/>
</dbReference>
<dbReference type="GO" id="GO:0004252">
    <property type="term" value="F:serine-type endopeptidase activity"/>
    <property type="evidence" value="ECO:0007669"/>
    <property type="project" value="InterPro"/>
</dbReference>
<dbReference type="STRING" id="1209989.TepRe1_0535"/>
<dbReference type="InterPro" id="IPR013473">
    <property type="entry name" value="BrxL"/>
</dbReference>
<evidence type="ECO:0000313" key="4">
    <source>
        <dbReference type="EMBL" id="CDI40426.1"/>
    </source>
</evidence>
<dbReference type="InterPro" id="IPR027065">
    <property type="entry name" value="Lon_Prtase"/>
</dbReference>
<dbReference type="PANTHER" id="PTHR10046">
    <property type="entry name" value="ATP DEPENDENT LON PROTEASE FAMILY MEMBER"/>
    <property type="match status" value="1"/>
</dbReference>
<sequence>MDELSKKLNRYFPGRVVRKDLTKKIKEGANVPVYVLEYLLGMYCATDDENSINDGVETVKNILAENFVRPDEAEKVKSKVRELGRFTVIDMITVKLNEKLDIYQAEFSNLGLKGVEISPQYVKDFDKLLAGGIWCIVKMSYFYDEEVKMASPFNIDSLTPIQMPHMDIQEIFEGRKHFSKDEWIDVLMRSVGMEPTQLEQKVKWHILERMVPLVENNYNLCELGPRGTGKSHLYKEISPNSILVSGGQTTVANLFYNMASRQIGLVGLWDCVAFDEVAGIKFKDQDGIQIMKDFMASGSFARGKEEKNANASMVFIGNINQSVDVLLKTSHLFEPFPEAMANDAAFFDRMHYYLPGWEIPKMRPEYFTDEYGFITDYLSEFMREMRKRSFTDAFDKYFKLGNNLNQRDVIAVRKTVSGLLKLIYPDGNFSKEDVEEVLRYALVGRRRVKEQLKKIGGMEFYDVHFSYIDIETMEEKFVSVPEQGGGKIIPEGLSKPGHLYTVGRGKSGMIGVYKIETEVVNGTGKFEKTGLGSDREAKEAIETAFRYFRANSKNISGTISTSKKDYLMHVEDIQGVGLTSELALAAFIALCSGALSRPVQSQLVVLGSMSIGGTINKVEELANVLQVCFDSGAKKVLIPMSSAADIGTVPPELFAKFQISFYQDPKDAVFKALGVE</sequence>
<dbReference type="NCBIfam" id="TIGR02688">
    <property type="entry name" value="BREX system Lon protease-like protein BrxL"/>
    <property type="match status" value="1"/>
</dbReference>
<feature type="domain" description="BREX system Lon protease-like BrxL N-terminal" evidence="3">
    <location>
        <begin position="11"/>
        <end position="141"/>
    </location>
</feature>
<dbReference type="Pfam" id="PF13337">
    <property type="entry name" value="BrxL_ATPase"/>
    <property type="match status" value="1"/>
</dbReference>
<proteinExistence type="predicted"/>
<dbReference type="InterPro" id="IPR014061">
    <property type="entry name" value="BrxL-like"/>
</dbReference>
<evidence type="ECO:0000259" key="3">
    <source>
        <dbReference type="Pfam" id="PF20442"/>
    </source>
</evidence>
<dbReference type="GO" id="GO:0005524">
    <property type="term" value="F:ATP binding"/>
    <property type="evidence" value="ECO:0007669"/>
    <property type="project" value="InterPro"/>
</dbReference>
<dbReference type="InterPro" id="IPR014721">
    <property type="entry name" value="Ribsml_uS5_D2-typ_fold_subgr"/>
</dbReference>
<dbReference type="KEGG" id="tae:TepiRe1_0586"/>
<evidence type="ECO:0000313" key="5">
    <source>
        <dbReference type="Proteomes" id="UP000010802"/>
    </source>
</evidence>
<dbReference type="SUPFAM" id="SSF54211">
    <property type="entry name" value="Ribosomal protein S5 domain 2-like"/>
    <property type="match status" value="1"/>
</dbReference>